<comment type="catalytic activity">
    <reaction evidence="6">
        <text>a 1-acyl-sn-glycero-3-phosphocholine + H2O = sn-glycerol 3-phosphocholine + a fatty acid + H(+)</text>
        <dbReference type="Rhea" id="RHEA:15177"/>
        <dbReference type="ChEBI" id="CHEBI:15377"/>
        <dbReference type="ChEBI" id="CHEBI:15378"/>
        <dbReference type="ChEBI" id="CHEBI:16870"/>
        <dbReference type="ChEBI" id="CHEBI:28868"/>
        <dbReference type="ChEBI" id="CHEBI:58168"/>
        <dbReference type="EC" id="3.1.1.5"/>
    </reaction>
</comment>
<evidence type="ECO:0000256" key="4">
    <source>
        <dbReference type="ARBA" id="ARBA00023098"/>
    </source>
</evidence>
<evidence type="ECO:0000313" key="9">
    <source>
        <dbReference type="Proteomes" id="UP000266673"/>
    </source>
</evidence>
<dbReference type="InterPro" id="IPR016035">
    <property type="entry name" value="Acyl_Trfase/lysoPLipase"/>
</dbReference>
<dbReference type="GO" id="GO:0016740">
    <property type="term" value="F:transferase activity"/>
    <property type="evidence" value="ECO:0007669"/>
    <property type="project" value="UniProtKB-KW"/>
</dbReference>
<keyword evidence="8" id="KW-0808">Transferase</keyword>
<evidence type="ECO:0000256" key="3">
    <source>
        <dbReference type="ARBA" id="ARBA00022963"/>
    </source>
</evidence>
<keyword evidence="9" id="KW-1185">Reference proteome</keyword>
<keyword evidence="3 5" id="KW-0442">Lipid degradation</keyword>
<accession>A0A397UHY3</accession>
<dbReference type="STRING" id="44941.A0A397UHY3"/>
<dbReference type="GO" id="GO:0004622">
    <property type="term" value="F:phosphatidylcholine lysophospholipase activity"/>
    <property type="evidence" value="ECO:0007669"/>
    <property type="project" value="UniProtKB-EC"/>
</dbReference>
<reference evidence="8 9" key="1">
    <citation type="submission" date="2018-06" db="EMBL/GenBank/DDBJ databases">
        <title>Comparative genomics reveals the genomic features of Rhizophagus irregularis, R. cerebriforme, R. diaphanum and Gigaspora rosea, and their symbiotic lifestyle signature.</title>
        <authorList>
            <person name="Morin E."/>
            <person name="San Clemente H."/>
            <person name="Chen E.C.H."/>
            <person name="De La Providencia I."/>
            <person name="Hainaut M."/>
            <person name="Kuo A."/>
            <person name="Kohler A."/>
            <person name="Murat C."/>
            <person name="Tang N."/>
            <person name="Roy S."/>
            <person name="Loubradou J."/>
            <person name="Henrissat B."/>
            <person name="Grigoriev I.V."/>
            <person name="Corradi N."/>
            <person name="Roux C."/>
            <person name="Martin F.M."/>
        </authorList>
    </citation>
    <scope>NUCLEOTIDE SEQUENCE [LARGE SCALE GENOMIC DNA]</scope>
    <source>
        <strain evidence="8 9">DAOM 194757</strain>
    </source>
</reference>
<dbReference type="EMBL" id="QKWP01001454">
    <property type="protein sequence ID" value="RIB08838.1"/>
    <property type="molecule type" value="Genomic_DNA"/>
</dbReference>
<dbReference type="GO" id="GO:0005829">
    <property type="term" value="C:cytosol"/>
    <property type="evidence" value="ECO:0007669"/>
    <property type="project" value="TreeGrafter"/>
</dbReference>
<sequence length="599" mass="68364">MSDKEKKKDENWFTQLGTHIQNTIKSFVPENIIRDQQVLSAFDNMDEIINGKIKDVKLHPELEWEATVRRSNELCDDEKKFLQDRKNYIREAFAKYIGVDVSEVHPDDIPTIAFMGSGGGFRAMIVVTAYFAAMKDSGLYDCGTYVSGNGSCWNLAQLYTSLARSNPENHPLDNLLNYYKANLTHSITNVRGVFKDLAHNANPKAAVELCFGGLHVKKLSEVSVDIMDLFGALLATKIMLGPDPSKQYDDFKLSRQRKYIDGGKDLLPIHVCTYHVRPWKDALESKDAALVENYAQVWEEYKKLDDHYQWYEVTPYEFGTEEIPAYIPTWAFGRKFEGGKDVTRIPEQYLSLLIGLFGSAPSAPLLFEINQLELALGNGWAKKEFKRAYDKAMEKMGEQKQRVFEGHQPVPPPSFNNFTYHLEPPPYKLGVTNSPYLKLMDGGVSNDSPVYPMSRPARKIEIVIGFDCSSVIVGRELFEKEQKEFCEIRGLDRNPRDTSNKFCEIHDYTPNGKTNGYCPPAENPFTLCYFPYLPNDKVDPKFIPATEKFMAFNNFTYTAEQVDKTVQLAKQNWADGQQKVKEEIIKVWRKKKAARLGGK</sequence>
<dbReference type="GO" id="GO:0004623">
    <property type="term" value="F:phospholipase A2 activity"/>
    <property type="evidence" value="ECO:0007669"/>
    <property type="project" value="TreeGrafter"/>
</dbReference>
<keyword evidence="2 5" id="KW-0378">Hydrolase</keyword>
<keyword evidence="4 5" id="KW-0443">Lipid metabolism</keyword>
<comment type="caution">
    <text evidence="8">The sequence shown here is derived from an EMBL/GenBank/DDBJ whole genome shotgun (WGS) entry which is preliminary data.</text>
</comment>
<dbReference type="PANTHER" id="PTHR10728:SF40">
    <property type="entry name" value="PATATIN FAMILY PROTEIN"/>
    <property type="match status" value="1"/>
</dbReference>
<dbReference type="Pfam" id="PF01735">
    <property type="entry name" value="PLA2_B"/>
    <property type="match status" value="1"/>
</dbReference>
<feature type="domain" description="PLA2c" evidence="7">
    <location>
        <begin position="60"/>
        <end position="599"/>
    </location>
</feature>
<evidence type="ECO:0000256" key="2">
    <source>
        <dbReference type="ARBA" id="ARBA00022801"/>
    </source>
</evidence>
<proteinExistence type="inferred from homology"/>
<gene>
    <name evidence="8" type="ORF">C2G38_2210550</name>
</gene>
<organism evidence="8 9">
    <name type="scientific">Gigaspora rosea</name>
    <dbReference type="NCBI Taxonomy" id="44941"/>
    <lineage>
        <taxon>Eukaryota</taxon>
        <taxon>Fungi</taxon>
        <taxon>Fungi incertae sedis</taxon>
        <taxon>Mucoromycota</taxon>
        <taxon>Glomeromycotina</taxon>
        <taxon>Glomeromycetes</taxon>
        <taxon>Diversisporales</taxon>
        <taxon>Gigasporaceae</taxon>
        <taxon>Gigaspora</taxon>
    </lineage>
</organism>
<dbReference type="GO" id="GO:0046475">
    <property type="term" value="P:glycerophospholipid catabolic process"/>
    <property type="evidence" value="ECO:0007669"/>
    <property type="project" value="TreeGrafter"/>
</dbReference>
<dbReference type="EC" id="3.1.1.5" evidence="6"/>
<evidence type="ECO:0000256" key="1">
    <source>
        <dbReference type="ARBA" id="ARBA00008780"/>
    </source>
</evidence>
<dbReference type="PROSITE" id="PS51210">
    <property type="entry name" value="PLA2C"/>
    <property type="match status" value="1"/>
</dbReference>
<name>A0A397UHY3_9GLOM</name>
<evidence type="ECO:0000256" key="6">
    <source>
        <dbReference type="RuleBase" id="RU362103"/>
    </source>
</evidence>
<evidence type="ECO:0000259" key="7">
    <source>
        <dbReference type="PROSITE" id="PS51210"/>
    </source>
</evidence>
<dbReference type="Gene3D" id="3.40.1090.10">
    <property type="entry name" value="Cytosolic phospholipase A2 catalytic domain"/>
    <property type="match status" value="1"/>
</dbReference>
<dbReference type="InterPro" id="IPR002642">
    <property type="entry name" value="LysoPLipase_cat_dom"/>
</dbReference>
<dbReference type="OrthoDB" id="6121437at2759"/>
<dbReference type="PANTHER" id="PTHR10728">
    <property type="entry name" value="CYTOSOLIC PHOSPHOLIPASE A2"/>
    <property type="match status" value="1"/>
</dbReference>
<evidence type="ECO:0000256" key="5">
    <source>
        <dbReference type="PROSITE-ProRule" id="PRU00555"/>
    </source>
</evidence>
<dbReference type="AlphaFoldDB" id="A0A397UHY3"/>
<dbReference type="SUPFAM" id="SSF52151">
    <property type="entry name" value="FabD/lysophospholipase-like"/>
    <property type="match status" value="1"/>
</dbReference>
<protein>
    <recommendedName>
        <fullName evidence="6">Lysophospholipase</fullName>
        <ecNumber evidence="6">3.1.1.5</ecNumber>
    </recommendedName>
</protein>
<dbReference type="Proteomes" id="UP000266673">
    <property type="component" value="Unassembled WGS sequence"/>
</dbReference>
<comment type="similarity">
    <text evidence="1 6">Belongs to the lysophospholipase family.</text>
</comment>
<dbReference type="SMART" id="SM00022">
    <property type="entry name" value="PLAc"/>
    <property type="match status" value="1"/>
</dbReference>
<evidence type="ECO:0000313" key="8">
    <source>
        <dbReference type="EMBL" id="RIB08838.1"/>
    </source>
</evidence>